<sequence length="169" mass="18716">LIRYVGLITTEVEQIIISVLLPKFGIIFDGWSFHSEHYVTVFSGFDHDGHAETVILSIFNRTTADLLFATGDNCSTNWRVATLLGLQLVGCASRRLHSAVKSYLASYESLLSKVNTLMGKLRCINAAAKLRLLDVRDLFNAVIDQYPSLSDYLSATQPSCTTQSSRLPV</sequence>
<proteinExistence type="predicted"/>
<name>A0A8J5JD58_9STRA</name>
<protein>
    <submittedName>
        <fullName evidence="1">Uncharacterized protein</fullName>
    </submittedName>
</protein>
<accession>A0A8J5JD58</accession>
<feature type="non-terminal residue" evidence="1">
    <location>
        <position position="169"/>
    </location>
</feature>
<evidence type="ECO:0000313" key="1">
    <source>
        <dbReference type="EMBL" id="KAG6969655.1"/>
    </source>
</evidence>
<dbReference type="AlphaFoldDB" id="A0A8J5JD58"/>
<comment type="caution">
    <text evidence="1">The sequence shown here is derived from an EMBL/GenBank/DDBJ whole genome shotgun (WGS) entry which is preliminary data.</text>
</comment>
<organism evidence="1 2">
    <name type="scientific">Phytophthora aleatoria</name>
    <dbReference type="NCBI Taxonomy" id="2496075"/>
    <lineage>
        <taxon>Eukaryota</taxon>
        <taxon>Sar</taxon>
        <taxon>Stramenopiles</taxon>
        <taxon>Oomycota</taxon>
        <taxon>Peronosporomycetes</taxon>
        <taxon>Peronosporales</taxon>
        <taxon>Peronosporaceae</taxon>
        <taxon>Phytophthora</taxon>
    </lineage>
</organism>
<dbReference type="Proteomes" id="UP000709295">
    <property type="component" value="Unassembled WGS sequence"/>
</dbReference>
<reference evidence="1" key="1">
    <citation type="submission" date="2021-01" db="EMBL/GenBank/DDBJ databases">
        <title>Phytophthora aleatoria, a newly-described species from Pinus radiata is distinct from Phytophthora cactorum isolates based on comparative genomics.</title>
        <authorList>
            <person name="Mcdougal R."/>
            <person name="Panda P."/>
            <person name="Williams N."/>
            <person name="Studholme D.J."/>
        </authorList>
    </citation>
    <scope>NUCLEOTIDE SEQUENCE</scope>
    <source>
        <strain evidence="1">NZFS 4037</strain>
    </source>
</reference>
<keyword evidence="2" id="KW-1185">Reference proteome</keyword>
<gene>
    <name evidence="1" type="ORF">JG688_00005228</name>
</gene>
<dbReference type="PANTHER" id="PTHR40866:SF1">
    <property type="entry name" value="BED-TYPE DOMAIN-CONTAINING PROTEIN"/>
    <property type="match status" value="1"/>
</dbReference>
<dbReference type="EMBL" id="JAENGY010000203">
    <property type="protein sequence ID" value="KAG6969655.1"/>
    <property type="molecule type" value="Genomic_DNA"/>
</dbReference>
<evidence type="ECO:0000313" key="2">
    <source>
        <dbReference type="Proteomes" id="UP000709295"/>
    </source>
</evidence>
<dbReference type="PANTHER" id="PTHR40866">
    <property type="entry name" value="BED-TYPE DOMAIN-CONTAINING PROTEIN"/>
    <property type="match status" value="1"/>
</dbReference>